<evidence type="ECO:0000256" key="1">
    <source>
        <dbReference type="SAM" id="MobiDB-lite"/>
    </source>
</evidence>
<name>A0A0C3JZ15_PISTI</name>
<dbReference type="Proteomes" id="UP000054217">
    <property type="component" value="Unassembled WGS sequence"/>
</dbReference>
<protein>
    <submittedName>
        <fullName evidence="2">Uncharacterized protein</fullName>
    </submittedName>
</protein>
<feature type="region of interest" description="Disordered" evidence="1">
    <location>
        <begin position="1"/>
        <end position="20"/>
    </location>
</feature>
<sequence>MADDVAEVMSHQKSSEKKVHTAVRQIADEYAALSSHQMASDQRLDSAIRAIEALRLEVVALAVGRLPPADDPTSGLVAPPPPAMMGTMRWRVRDVLAMPRSAEWKVTQPVSPWRCKRVNLIEGTLEMGNRDQVQCELQQQPQQSQIFAASLHPRSTNPGRTSLAGLTEDFSQLRAQYTHIVEGPTWQIAQWGWSGNARARM</sequence>
<evidence type="ECO:0000313" key="3">
    <source>
        <dbReference type="Proteomes" id="UP000054217"/>
    </source>
</evidence>
<reference evidence="3" key="2">
    <citation type="submission" date="2015-01" db="EMBL/GenBank/DDBJ databases">
        <title>Evolutionary Origins and Diversification of the Mycorrhizal Mutualists.</title>
        <authorList>
            <consortium name="DOE Joint Genome Institute"/>
            <consortium name="Mycorrhizal Genomics Consortium"/>
            <person name="Kohler A."/>
            <person name="Kuo A."/>
            <person name="Nagy L.G."/>
            <person name="Floudas D."/>
            <person name="Copeland A."/>
            <person name="Barry K.W."/>
            <person name="Cichocki N."/>
            <person name="Veneault-Fourrey C."/>
            <person name="LaButti K."/>
            <person name="Lindquist E.A."/>
            <person name="Lipzen A."/>
            <person name="Lundell T."/>
            <person name="Morin E."/>
            <person name="Murat C."/>
            <person name="Riley R."/>
            <person name="Ohm R."/>
            <person name="Sun H."/>
            <person name="Tunlid A."/>
            <person name="Henrissat B."/>
            <person name="Grigoriev I.V."/>
            <person name="Hibbett D.S."/>
            <person name="Martin F."/>
        </authorList>
    </citation>
    <scope>NUCLEOTIDE SEQUENCE [LARGE SCALE GENOMIC DNA]</scope>
    <source>
        <strain evidence="3">Marx 270</strain>
    </source>
</reference>
<organism evidence="2 3">
    <name type="scientific">Pisolithus tinctorius Marx 270</name>
    <dbReference type="NCBI Taxonomy" id="870435"/>
    <lineage>
        <taxon>Eukaryota</taxon>
        <taxon>Fungi</taxon>
        <taxon>Dikarya</taxon>
        <taxon>Basidiomycota</taxon>
        <taxon>Agaricomycotina</taxon>
        <taxon>Agaricomycetes</taxon>
        <taxon>Agaricomycetidae</taxon>
        <taxon>Boletales</taxon>
        <taxon>Sclerodermatineae</taxon>
        <taxon>Pisolithaceae</taxon>
        <taxon>Pisolithus</taxon>
    </lineage>
</organism>
<dbReference type="EMBL" id="KN831945">
    <property type="protein sequence ID" value="KIO14378.1"/>
    <property type="molecule type" value="Genomic_DNA"/>
</dbReference>
<accession>A0A0C3JZ15</accession>
<dbReference type="AlphaFoldDB" id="A0A0C3JZ15"/>
<evidence type="ECO:0000313" key="2">
    <source>
        <dbReference type="EMBL" id="KIO14378.1"/>
    </source>
</evidence>
<reference evidence="2 3" key="1">
    <citation type="submission" date="2014-04" db="EMBL/GenBank/DDBJ databases">
        <authorList>
            <consortium name="DOE Joint Genome Institute"/>
            <person name="Kuo A."/>
            <person name="Kohler A."/>
            <person name="Costa M.D."/>
            <person name="Nagy L.G."/>
            <person name="Floudas D."/>
            <person name="Copeland A."/>
            <person name="Barry K.W."/>
            <person name="Cichocki N."/>
            <person name="Veneault-Fourrey C."/>
            <person name="LaButti K."/>
            <person name="Lindquist E.A."/>
            <person name="Lipzen A."/>
            <person name="Lundell T."/>
            <person name="Morin E."/>
            <person name="Murat C."/>
            <person name="Sun H."/>
            <person name="Tunlid A."/>
            <person name="Henrissat B."/>
            <person name="Grigoriev I.V."/>
            <person name="Hibbett D.S."/>
            <person name="Martin F."/>
            <person name="Nordberg H.P."/>
            <person name="Cantor M.N."/>
            <person name="Hua S.X."/>
        </authorList>
    </citation>
    <scope>NUCLEOTIDE SEQUENCE [LARGE SCALE GENOMIC DNA]</scope>
    <source>
        <strain evidence="2 3">Marx 270</strain>
    </source>
</reference>
<gene>
    <name evidence="2" type="ORF">M404DRAFT_18549</name>
</gene>
<keyword evidence="3" id="KW-1185">Reference proteome</keyword>
<dbReference type="InParanoid" id="A0A0C3JZ15"/>
<proteinExistence type="predicted"/>
<dbReference type="HOGENOM" id="CLU_1360911_0_0_1"/>